<dbReference type="Proteomes" id="UP001642483">
    <property type="component" value="Unassembled WGS sequence"/>
</dbReference>
<dbReference type="EMBL" id="CAWYQH010000090">
    <property type="protein sequence ID" value="CAK8682112.1"/>
    <property type="molecule type" value="Genomic_DNA"/>
</dbReference>
<evidence type="ECO:0000313" key="2">
    <source>
        <dbReference type="Proteomes" id="UP001642483"/>
    </source>
</evidence>
<proteinExistence type="predicted"/>
<reference evidence="1 2" key="1">
    <citation type="submission" date="2024-02" db="EMBL/GenBank/DDBJ databases">
        <authorList>
            <person name="Daric V."/>
            <person name="Darras S."/>
        </authorList>
    </citation>
    <scope>NUCLEOTIDE SEQUENCE [LARGE SCALE GENOMIC DNA]</scope>
</reference>
<sequence>MGNVGHHVSHYTIKIDLPKDLAITDRAIRHVAPNAEKHASYEVGDNFETVEMELTIKFKVPKCSSCEGINQQVQEMH</sequence>
<organism evidence="1 2">
    <name type="scientific">Clavelina lepadiformis</name>
    <name type="common">Light-bulb sea squirt</name>
    <name type="synonym">Ascidia lepadiformis</name>
    <dbReference type="NCBI Taxonomy" id="159417"/>
    <lineage>
        <taxon>Eukaryota</taxon>
        <taxon>Metazoa</taxon>
        <taxon>Chordata</taxon>
        <taxon>Tunicata</taxon>
        <taxon>Ascidiacea</taxon>
        <taxon>Aplousobranchia</taxon>
        <taxon>Clavelinidae</taxon>
        <taxon>Clavelina</taxon>
    </lineage>
</organism>
<gene>
    <name evidence="1" type="ORF">CVLEPA_LOCUS12320</name>
</gene>
<accession>A0ABP0FR33</accession>
<keyword evidence="2" id="KW-1185">Reference proteome</keyword>
<comment type="caution">
    <text evidence="1">The sequence shown here is derived from an EMBL/GenBank/DDBJ whole genome shotgun (WGS) entry which is preliminary data.</text>
</comment>
<protein>
    <submittedName>
        <fullName evidence="1">Uncharacterized protein</fullName>
    </submittedName>
</protein>
<evidence type="ECO:0000313" key="1">
    <source>
        <dbReference type="EMBL" id="CAK8682112.1"/>
    </source>
</evidence>
<name>A0ABP0FR33_CLALP</name>